<feature type="compositionally biased region" description="Basic and acidic residues" evidence="1">
    <location>
        <begin position="950"/>
        <end position="980"/>
    </location>
</feature>
<feature type="compositionally biased region" description="Basic residues" evidence="1">
    <location>
        <begin position="326"/>
        <end position="341"/>
    </location>
</feature>
<accession>A0ABQ7PXU0</accession>
<feature type="region of interest" description="Disordered" evidence="1">
    <location>
        <begin position="443"/>
        <end position="507"/>
    </location>
</feature>
<feature type="compositionally biased region" description="Basic and acidic residues" evidence="1">
    <location>
        <begin position="68"/>
        <end position="79"/>
    </location>
</feature>
<sequence length="1079" mass="122262">MFYQIPLAAFALTYLICVLILSGVRKEDLDATMVTKLREHNLNPDDLNNRTIQHECFAKKLKIELHETKQSSHVEKQKSAEQSQKRVNKQESTTVATMSKAQKIKMPLKILHDKDDKETKHGRSPPSDLLQTAPVGKSPSFDNIYKYLDMDTKPQHVNMNMSTTIGPKNCTDNSCTNSSDIDNTNTPKKTEEVYNVSDLSNSKPTDEGIYEKASKKDLEVEKSTKQPTSVLKETKDSEESTTAIDISRKNSKTVSNDTREPGKKLSIYNAFNDYLLKSVKIPENPTTNAPGSLYVDNDNVNSFPEADGLDTGDREKKAIPAQGQHNHNKSKSKSKPKKKPSHLLQEITNKIKNSVLKDLRKEMPNEYQQSKKQEDYKNKLKEVPNELLEALTKEIKSKILRDLKKDITDHVKESLTEQTVTLKDKDMATQAEPQKEVKLKKDVTTPDKTKHHKRKHIATTTTKTTTTTSERVIEKRIEIETAEQSEETDKKGPPEVKSLPHIPPNNNYPPAGVFTAKKHTDTAHASQHAQATNNVIYNSIPLNFQKLANFPPLPAIITSTPGNGVMYPAGDIPGYPGMFNPFNYNGYPQAVPQQLVNKQMDVSNGQIQASLVMGGSAKVVSVPSSTVLATTVSTTTTRRPTTVPRSPSTTTESADKKAENAMVLDKLSQLFEQIQTLKAKIDNPPKQQPMTETKLISHDYLASDDGRVPIYRTSFPQQRESGNLAPLLGTNILDVSRAVYNKRDPYVVDMPRPVPPPVSPPVPPPVPPPSRPAAPRHLPAMTIQTNSYDIPPLGIPIKVKKTPFGTIVQNQNIVVITTRRPYSSVEDKTWNVQRSAHHRRPMDQSASKPAYETIPMTYHNKNTHEVLEEVNDQGNLGRFQLRYNSQTNEEKHSPKFAHPKAEPDLYEPLREYRPKNVNFDSYLAEQQWNAPKTFASSASKHRNTHVSEPPLHEFKEPDYRESQPEHRLKHFSDPKIEKRPEHHHTKHQFKHHFSQLDAIESRERERERSSLENAHTVRVPHRHQMSMKRRPSTYDDTHFKNFLKTQQKVNAMLERMLAAKPKTVNKQVSNRRTVEKVRL</sequence>
<feature type="region of interest" description="Disordered" evidence="1">
    <location>
        <begin position="633"/>
        <end position="655"/>
    </location>
</feature>
<dbReference type="Proteomes" id="UP000823941">
    <property type="component" value="Chromosome 25"/>
</dbReference>
<feature type="compositionally biased region" description="Low complexity" evidence="1">
    <location>
        <begin position="458"/>
        <end position="468"/>
    </location>
</feature>
<evidence type="ECO:0000256" key="1">
    <source>
        <dbReference type="SAM" id="MobiDB-lite"/>
    </source>
</evidence>
<feature type="compositionally biased region" description="Low complexity" evidence="1">
    <location>
        <begin position="633"/>
        <end position="651"/>
    </location>
</feature>
<feature type="compositionally biased region" description="Basic and acidic residues" evidence="1">
    <location>
        <begin position="999"/>
        <end position="1010"/>
    </location>
</feature>
<feature type="region of interest" description="Disordered" evidence="1">
    <location>
        <begin position="68"/>
        <end position="136"/>
    </location>
</feature>
<name>A0ABQ7PXU0_PLUXY</name>
<feature type="compositionally biased region" description="Basic residues" evidence="1">
    <location>
        <begin position="981"/>
        <end position="993"/>
    </location>
</feature>
<keyword evidence="3" id="KW-1185">Reference proteome</keyword>
<feature type="region of interest" description="Disordered" evidence="1">
    <location>
        <begin position="934"/>
        <end position="1035"/>
    </location>
</feature>
<feature type="region of interest" description="Disordered" evidence="1">
    <location>
        <begin position="281"/>
        <end position="343"/>
    </location>
</feature>
<gene>
    <name evidence="2" type="ORF">JYU34_018551</name>
</gene>
<feature type="compositionally biased region" description="Basic and acidic residues" evidence="1">
    <location>
        <begin position="204"/>
        <end position="224"/>
    </location>
</feature>
<comment type="caution">
    <text evidence="2">The sequence shown here is derived from an EMBL/GenBank/DDBJ whole genome shotgun (WGS) entry which is preliminary data.</text>
</comment>
<feature type="region of interest" description="Disordered" evidence="1">
    <location>
        <begin position="166"/>
        <end position="261"/>
    </location>
</feature>
<reference evidence="2 3" key="1">
    <citation type="submission" date="2021-06" db="EMBL/GenBank/DDBJ databases">
        <title>A haploid diamondback moth (Plutella xylostella L.) genome assembly resolves 31 chromosomes and identifies a diamide resistance mutation.</title>
        <authorList>
            <person name="Ward C.M."/>
            <person name="Perry K.D."/>
            <person name="Baker G."/>
            <person name="Powis K."/>
            <person name="Heckel D.G."/>
            <person name="Baxter S.W."/>
        </authorList>
    </citation>
    <scope>NUCLEOTIDE SEQUENCE [LARGE SCALE GENOMIC DNA]</scope>
    <source>
        <strain evidence="2 3">LV</strain>
        <tissue evidence="2">Single pupa</tissue>
    </source>
</reference>
<protein>
    <submittedName>
        <fullName evidence="2">Uncharacterized protein</fullName>
    </submittedName>
</protein>
<organism evidence="2 3">
    <name type="scientific">Plutella xylostella</name>
    <name type="common">Diamondback moth</name>
    <name type="synonym">Plutella maculipennis</name>
    <dbReference type="NCBI Taxonomy" id="51655"/>
    <lineage>
        <taxon>Eukaryota</taxon>
        <taxon>Metazoa</taxon>
        <taxon>Ecdysozoa</taxon>
        <taxon>Arthropoda</taxon>
        <taxon>Hexapoda</taxon>
        <taxon>Insecta</taxon>
        <taxon>Pterygota</taxon>
        <taxon>Neoptera</taxon>
        <taxon>Endopterygota</taxon>
        <taxon>Lepidoptera</taxon>
        <taxon>Glossata</taxon>
        <taxon>Ditrysia</taxon>
        <taxon>Yponomeutoidea</taxon>
        <taxon>Plutellidae</taxon>
        <taxon>Plutella</taxon>
    </lineage>
</organism>
<feature type="compositionally biased region" description="Basic and acidic residues" evidence="1">
    <location>
        <begin position="110"/>
        <end position="121"/>
    </location>
</feature>
<feature type="compositionally biased region" description="Basic residues" evidence="1">
    <location>
        <begin position="1018"/>
        <end position="1031"/>
    </location>
</feature>
<dbReference type="EMBL" id="JAHIBW010000025">
    <property type="protein sequence ID" value="KAG7297808.1"/>
    <property type="molecule type" value="Genomic_DNA"/>
</dbReference>
<evidence type="ECO:0000313" key="3">
    <source>
        <dbReference type="Proteomes" id="UP000823941"/>
    </source>
</evidence>
<evidence type="ECO:0000313" key="2">
    <source>
        <dbReference type="EMBL" id="KAG7297808.1"/>
    </source>
</evidence>
<feature type="compositionally biased region" description="Polar residues" evidence="1">
    <location>
        <begin position="166"/>
        <end position="187"/>
    </location>
</feature>
<feature type="compositionally biased region" description="Polar residues" evidence="1">
    <location>
        <begin position="90"/>
        <end position="100"/>
    </location>
</feature>
<proteinExistence type="predicted"/>